<keyword evidence="3 8" id="KW-0808">Transferase</keyword>
<evidence type="ECO:0000256" key="8">
    <source>
        <dbReference type="RuleBase" id="RU003557"/>
    </source>
</evidence>
<dbReference type="AlphaFoldDB" id="A0A6L7GT17"/>
<name>A0A6L7GT17_9ACTN</name>
<evidence type="ECO:0000259" key="11">
    <source>
        <dbReference type="Pfam" id="PF02803"/>
    </source>
</evidence>
<evidence type="ECO:0000256" key="4">
    <source>
        <dbReference type="ARBA" id="ARBA00023315"/>
    </source>
</evidence>
<evidence type="ECO:0000259" key="10">
    <source>
        <dbReference type="Pfam" id="PF00108"/>
    </source>
</evidence>
<evidence type="ECO:0000256" key="3">
    <source>
        <dbReference type="ARBA" id="ARBA00022679"/>
    </source>
</evidence>
<evidence type="ECO:0000256" key="5">
    <source>
        <dbReference type="ARBA" id="ARBA00030755"/>
    </source>
</evidence>
<dbReference type="PROSITE" id="PS00737">
    <property type="entry name" value="THIOLASE_2"/>
    <property type="match status" value="1"/>
</dbReference>
<dbReference type="InterPro" id="IPR020610">
    <property type="entry name" value="Thiolase_AS"/>
</dbReference>
<dbReference type="Pfam" id="PF02803">
    <property type="entry name" value="Thiolase_C"/>
    <property type="match status" value="1"/>
</dbReference>
<proteinExistence type="inferred from homology"/>
<comment type="caution">
    <text evidence="12">The sequence shown here is derived from an EMBL/GenBank/DDBJ whole genome shotgun (WGS) entry which is preliminary data.</text>
</comment>
<dbReference type="Proteomes" id="UP000475545">
    <property type="component" value="Unassembled WGS sequence"/>
</dbReference>
<dbReference type="NCBIfam" id="TIGR01930">
    <property type="entry name" value="AcCoA-C-Actrans"/>
    <property type="match status" value="1"/>
</dbReference>
<dbReference type="PROSITE" id="PS00098">
    <property type="entry name" value="THIOLASE_1"/>
    <property type="match status" value="1"/>
</dbReference>
<evidence type="ECO:0000256" key="6">
    <source>
        <dbReference type="ARBA" id="ARBA00040529"/>
    </source>
</evidence>
<keyword evidence="4 8" id="KW-0012">Acyltransferase</keyword>
<dbReference type="SUPFAM" id="SSF53901">
    <property type="entry name" value="Thiolase-like"/>
    <property type="match status" value="2"/>
</dbReference>
<feature type="active site" description="Proton acceptor" evidence="7">
    <location>
        <position position="385"/>
    </location>
</feature>
<feature type="active site" description="Acyl-thioester intermediate" evidence="7">
    <location>
        <position position="94"/>
    </location>
</feature>
<evidence type="ECO:0000256" key="9">
    <source>
        <dbReference type="SAM" id="MobiDB-lite"/>
    </source>
</evidence>
<organism evidence="12 13">
    <name type="scientific">Gordonia mangrovi</name>
    <dbReference type="NCBI Taxonomy" id="2665643"/>
    <lineage>
        <taxon>Bacteria</taxon>
        <taxon>Bacillati</taxon>
        <taxon>Actinomycetota</taxon>
        <taxon>Actinomycetes</taxon>
        <taxon>Mycobacteriales</taxon>
        <taxon>Gordoniaceae</taxon>
        <taxon>Gordonia</taxon>
    </lineage>
</organism>
<dbReference type="InterPro" id="IPR020617">
    <property type="entry name" value="Thiolase_C"/>
</dbReference>
<feature type="active site" description="Proton acceptor" evidence="7">
    <location>
        <position position="355"/>
    </location>
</feature>
<dbReference type="PROSITE" id="PS00099">
    <property type="entry name" value="THIOLASE_3"/>
    <property type="match status" value="1"/>
</dbReference>
<dbReference type="Gene3D" id="3.40.47.10">
    <property type="match status" value="2"/>
</dbReference>
<protein>
    <recommendedName>
        <fullName evidence="6">Probable acetyl-CoA acetyltransferase</fullName>
        <ecNumber evidence="2">2.3.1.9</ecNumber>
    </recommendedName>
    <alternativeName>
        <fullName evidence="5">Acetoacetyl-CoA thiolase</fullName>
    </alternativeName>
</protein>
<dbReference type="Pfam" id="PF00108">
    <property type="entry name" value="Thiolase_N"/>
    <property type="match status" value="1"/>
</dbReference>
<dbReference type="InterPro" id="IPR020613">
    <property type="entry name" value="Thiolase_CS"/>
</dbReference>
<dbReference type="InterPro" id="IPR020615">
    <property type="entry name" value="Thiolase_acyl_enz_int_AS"/>
</dbReference>
<sequence length="401" mass="40965">MSTSTDQFSTVIVAGARTPFGRLQGSLKGFSAVDLGAVAIEGALERSGVPASAVEYVIMGQVLTAGAGQMPARQTAVKAGIGWDVPTLTINKMCLSGIDAIALADQVIRAGEFDCVVAGGQESMTQAPHLLPGSRSGFKYGNTELVDHMAYDGLWDAFTDQPMGALTEQGNDTDGFTRAEQDEFAAVSHQRAAIAWKNGVFADEVVPVSIPQRKGDPISFAEDEGVRPDTTADSLGGLRPAFRKDGTITAGNSSQISDGAAAVIVMSKAKATELGVTWLAEIGAHGVVAGPDSSLQAQPANAIEKACARAGIAPADLDLVEINEAFAAVGLASTKQLGIDPEIVNVNGGAIAVGHPIGTSGARITLHLALELQRRGGGIGAAALCGAGGQGDALIVRVPKN</sequence>
<dbReference type="PIRSF" id="PIRSF000429">
    <property type="entry name" value="Ac-CoA_Ac_transf"/>
    <property type="match status" value="1"/>
</dbReference>
<evidence type="ECO:0000256" key="2">
    <source>
        <dbReference type="ARBA" id="ARBA00012705"/>
    </source>
</evidence>
<reference evidence="12 13" key="1">
    <citation type="submission" date="2019-11" db="EMBL/GenBank/DDBJ databases">
        <title>Gordonia sp. nov., a novel actinobacterium isolated from mangrove soil in Hainan.</title>
        <authorList>
            <person name="Huang X."/>
            <person name="Xie Y."/>
            <person name="Chu X."/>
            <person name="Xiao K."/>
        </authorList>
    </citation>
    <scope>NUCLEOTIDE SEQUENCE [LARGE SCALE GENOMIC DNA]</scope>
    <source>
        <strain evidence="12 13">HNM0687</strain>
    </source>
</reference>
<feature type="domain" description="Thiolase N-terminal" evidence="10">
    <location>
        <begin position="11"/>
        <end position="268"/>
    </location>
</feature>
<dbReference type="PANTHER" id="PTHR18919:SF107">
    <property type="entry name" value="ACETYL-COA ACETYLTRANSFERASE, CYTOSOLIC"/>
    <property type="match status" value="1"/>
</dbReference>
<gene>
    <name evidence="12" type="ORF">GIY30_14920</name>
</gene>
<feature type="region of interest" description="Disordered" evidence="9">
    <location>
        <begin position="216"/>
        <end position="238"/>
    </location>
</feature>
<dbReference type="InterPro" id="IPR016039">
    <property type="entry name" value="Thiolase-like"/>
</dbReference>
<dbReference type="RefSeq" id="WP_160902756.1">
    <property type="nucleotide sequence ID" value="NZ_CP102850.1"/>
</dbReference>
<dbReference type="GO" id="GO:0003985">
    <property type="term" value="F:acetyl-CoA C-acetyltransferase activity"/>
    <property type="evidence" value="ECO:0007669"/>
    <property type="project" value="UniProtKB-EC"/>
</dbReference>
<dbReference type="PANTHER" id="PTHR18919">
    <property type="entry name" value="ACETYL-COA C-ACYLTRANSFERASE"/>
    <property type="match status" value="1"/>
</dbReference>
<evidence type="ECO:0000313" key="13">
    <source>
        <dbReference type="Proteomes" id="UP000475545"/>
    </source>
</evidence>
<evidence type="ECO:0000256" key="1">
    <source>
        <dbReference type="ARBA" id="ARBA00010982"/>
    </source>
</evidence>
<accession>A0A6L7GT17</accession>
<evidence type="ECO:0000256" key="7">
    <source>
        <dbReference type="PIRSR" id="PIRSR000429-1"/>
    </source>
</evidence>
<feature type="domain" description="Thiolase C-terminal" evidence="11">
    <location>
        <begin position="277"/>
        <end position="397"/>
    </location>
</feature>
<dbReference type="InterPro" id="IPR020616">
    <property type="entry name" value="Thiolase_N"/>
</dbReference>
<dbReference type="CDD" id="cd00751">
    <property type="entry name" value="thiolase"/>
    <property type="match status" value="1"/>
</dbReference>
<keyword evidence="13" id="KW-1185">Reference proteome</keyword>
<comment type="similarity">
    <text evidence="1 8">Belongs to the thiolase-like superfamily. Thiolase family.</text>
</comment>
<dbReference type="InterPro" id="IPR002155">
    <property type="entry name" value="Thiolase"/>
</dbReference>
<evidence type="ECO:0000313" key="12">
    <source>
        <dbReference type="EMBL" id="MXP22632.1"/>
    </source>
</evidence>
<dbReference type="EMBL" id="WMBR01000003">
    <property type="protein sequence ID" value="MXP22632.1"/>
    <property type="molecule type" value="Genomic_DNA"/>
</dbReference>
<dbReference type="EC" id="2.3.1.9" evidence="2"/>